<comment type="caution">
    <text evidence="3">The sequence shown here is derived from an EMBL/GenBank/DDBJ whole genome shotgun (WGS) entry which is preliminary data.</text>
</comment>
<feature type="domain" description="Putative carbohydrate metabolism" evidence="1">
    <location>
        <begin position="250"/>
        <end position="507"/>
    </location>
</feature>
<dbReference type="Pfam" id="PF13201">
    <property type="entry name" value="PCMD"/>
    <property type="match status" value="1"/>
</dbReference>
<evidence type="ECO:0000259" key="1">
    <source>
        <dbReference type="Pfam" id="PF13201"/>
    </source>
</evidence>
<evidence type="ECO:0000313" key="3">
    <source>
        <dbReference type="EMBL" id="KAB4477699.1"/>
    </source>
</evidence>
<dbReference type="Pfam" id="PF13944">
    <property type="entry name" value="Calycin_like"/>
    <property type="match status" value="1"/>
</dbReference>
<proteinExistence type="predicted"/>
<dbReference type="EMBL" id="WCRY01000021">
    <property type="protein sequence ID" value="KAB4477699.1"/>
    <property type="molecule type" value="Genomic_DNA"/>
</dbReference>
<dbReference type="InterPro" id="IPR024311">
    <property type="entry name" value="Lipocalin-like"/>
</dbReference>
<dbReference type="AlphaFoldDB" id="A0A6I0SK45"/>
<dbReference type="RefSeq" id="WP_062695781.1">
    <property type="nucleotide sequence ID" value="NZ_CP012937.1"/>
</dbReference>
<evidence type="ECO:0000259" key="2">
    <source>
        <dbReference type="Pfam" id="PF13944"/>
    </source>
</evidence>
<dbReference type="InterPro" id="IPR038653">
    <property type="entry name" value="Put_CMD_sf"/>
</dbReference>
<dbReference type="PROSITE" id="PS51257">
    <property type="entry name" value="PROKAR_LIPOPROTEIN"/>
    <property type="match status" value="1"/>
</dbReference>
<dbReference type="Gene3D" id="2.60.40.2340">
    <property type="match status" value="1"/>
</dbReference>
<gene>
    <name evidence="3" type="ORF">GAN91_19545</name>
</gene>
<name>A0A6I0SK45_BACT4</name>
<sequence>MKKKMLCLFVLLCSVALFTACGDDDPQLIQDGEFDGVYLGTLDVDAGELGKVNDIPQKIYISKTGESQIKMQLKKFTYPGIGELGDIELDGIKAVRDGNGCTFAGTGSVTLLPGKCDLDVSGAINDGKLSMNIKVKVAVFDIDVNFCGTKIAVDKSSEANILTFGFENELVIGEPTINGTSITFVVSDNITDEQLSELAPTFTISKGATVDKQSGVKQDFTQPVVYTVTSEDGIVKNQYTVYVAGKEMSFDEWKIVESSTSSSSESYETPVGQFGTSNPGVMTINELAPQVGASTFEYPVKSVDGKVGKAAQIKTIHSFISISGVDYNAILKEGGLGDIPYVTSGSLFTGSFKTDIKNPLNSTKFGVPFVGEPVTLSGWYKYTPGSVYYNTDNTVDNKKVDECSIYAVLYEELLDGNGNNIVLTGDYKNPDVYIGTSPRIIMRAALENGGTKEDWTEFTVPFKLLDKKKYDSSKKYYLAVVCASSAEGDYYKGAPGSTLTVDNLKIISK</sequence>
<organism evidence="3 4">
    <name type="scientific">Bacteroides thetaiotaomicron</name>
    <dbReference type="NCBI Taxonomy" id="818"/>
    <lineage>
        <taxon>Bacteria</taxon>
        <taxon>Pseudomonadati</taxon>
        <taxon>Bacteroidota</taxon>
        <taxon>Bacteroidia</taxon>
        <taxon>Bacteroidales</taxon>
        <taxon>Bacteroidaceae</taxon>
        <taxon>Bacteroides</taxon>
    </lineage>
</organism>
<feature type="domain" description="Lipocalin-like" evidence="2">
    <location>
        <begin position="35"/>
        <end position="149"/>
    </location>
</feature>
<protein>
    <submittedName>
        <fullName evidence="3">Uncharacterized protein</fullName>
    </submittedName>
</protein>
<dbReference type="InterPro" id="IPR025112">
    <property type="entry name" value="PCMD"/>
</dbReference>
<accession>A0A6I0SK45</accession>
<dbReference type="Gene3D" id="2.60.120.890">
    <property type="entry name" value="BT2081, beta-jelly-roll domain"/>
    <property type="match status" value="1"/>
</dbReference>
<reference evidence="3 4" key="1">
    <citation type="journal article" date="2019" name="Nat. Med.">
        <title>A library of human gut bacterial isolates paired with longitudinal multiomics data enables mechanistic microbiome research.</title>
        <authorList>
            <person name="Poyet M."/>
            <person name="Groussin M."/>
            <person name="Gibbons S.M."/>
            <person name="Avila-Pacheco J."/>
            <person name="Jiang X."/>
            <person name="Kearney S.M."/>
            <person name="Perrotta A.R."/>
            <person name="Berdy B."/>
            <person name="Zhao S."/>
            <person name="Lieberman T.D."/>
            <person name="Swanson P.K."/>
            <person name="Smith M."/>
            <person name="Roesemann S."/>
            <person name="Alexander J.E."/>
            <person name="Rich S.A."/>
            <person name="Livny J."/>
            <person name="Vlamakis H."/>
            <person name="Clish C."/>
            <person name="Bullock K."/>
            <person name="Deik A."/>
            <person name="Scott J."/>
            <person name="Pierce K.A."/>
            <person name="Xavier R.J."/>
            <person name="Alm E.J."/>
        </authorList>
    </citation>
    <scope>NUCLEOTIDE SEQUENCE [LARGE SCALE GENOMIC DNA]</scope>
    <source>
        <strain evidence="3 4">BIOML-A162</strain>
    </source>
</reference>
<evidence type="ECO:0000313" key="4">
    <source>
        <dbReference type="Proteomes" id="UP000436858"/>
    </source>
</evidence>
<dbReference type="Proteomes" id="UP000436858">
    <property type="component" value="Unassembled WGS sequence"/>
</dbReference>
<dbReference type="Gene3D" id="2.40.128.350">
    <property type="match status" value="1"/>
</dbReference>